<dbReference type="Gene3D" id="3.30.1150.10">
    <property type="match status" value="1"/>
</dbReference>
<dbReference type="RefSeq" id="WP_200466107.1">
    <property type="nucleotide sequence ID" value="NZ_JAENRR010000044.1"/>
</dbReference>
<dbReference type="EMBL" id="JAENRR010000044">
    <property type="protein sequence ID" value="MBK3518886.1"/>
    <property type="molecule type" value="Genomic_DNA"/>
</dbReference>
<name>A0ABS1HMJ0_9BACT</name>
<proteinExistence type="predicted"/>
<dbReference type="Pfam" id="PF03544">
    <property type="entry name" value="TonB_C"/>
    <property type="match status" value="1"/>
</dbReference>
<evidence type="ECO:0000313" key="3">
    <source>
        <dbReference type="Proteomes" id="UP000605676"/>
    </source>
</evidence>
<keyword evidence="3" id="KW-1185">Reference proteome</keyword>
<feature type="domain" description="TonB C-terminal" evidence="1">
    <location>
        <begin position="47"/>
        <end position="144"/>
    </location>
</feature>
<dbReference type="Proteomes" id="UP000605676">
    <property type="component" value="Unassembled WGS sequence"/>
</dbReference>
<reference evidence="2 3" key="1">
    <citation type="submission" date="2021-01" db="EMBL/GenBank/DDBJ databases">
        <title>Carboxyliciviraga sp.nov., isolated from coastal sediments.</title>
        <authorList>
            <person name="Lu D."/>
            <person name="Zhang T."/>
        </authorList>
    </citation>
    <scope>NUCLEOTIDE SEQUENCE [LARGE SCALE GENOMIC DNA]</scope>
    <source>
        <strain evidence="2 3">N1Y132</strain>
    </source>
</reference>
<organism evidence="2 3">
    <name type="scientific">Carboxylicivirga marina</name>
    <dbReference type="NCBI Taxonomy" id="2800988"/>
    <lineage>
        <taxon>Bacteria</taxon>
        <taxon>Pseudomonadati</taxon>
        <taxon>Bacteroidota</taxon>
        <taxon>Bacteroidia</taxon>
        <taxon>Marinilabiliales</taxon>
        <taxon>Marinilabiliaceae</taxon>
        <taxon>Carboxylicivirga</taxon>
    </lineage>
</organism>
<gene>
    <name evidence="2" type="ORF">JIV24_16175</name>
</gene>
<comment type="caution">
    <text evidence="2">The sequence shown here is derived from an EMBL/GenBank/DDBJ whole genome shotgun (WGS) entry which is preliminary data.</text>
</comment>
<accession>A0ABS1HMJ0</accession>
<protein>
    <submittedName>
        <fullName evidence="2">Energy transducer TonB</fullName>
    </submittedName>
</protein>
<evidence type="ECO:0000313" key="2">
    <source>
        <dbReference type="EMBL" id="MBK3518886.1"/>
    </source>
</evidence>
<dbReference type="PROSITE" id="PS52015">
    <property type="entry name" value="TONB_CTD"/>
    <property type="match status" value="1"/>
</dbReference>
<sequence length="251" mass="28481">MKKVNLVVVLLMLTVGVVAQEEMKQKFIEETRIEAPVFIGETKSENPASQNFTEHLQKELKYLSRYDYLEEEGIVAVDFIVEADGSISNIMISNSVSQTFDEAVLKVVNQSKSMWRAGKINGVTSAMDKTVYVKFDIPGNASHNEIAIDYLDEATHRIVQVMNIEGNNSNEAMADKKTKRKVNSAQKYLSMAEQYKPNDASITFWQAKVFELKGQNDLMRQHLDEYLDLVRHIKLEESLANDILLAVITLE</sequence>
<evidence type="ECO:0000259" key="1">
    <source>
        <dbReference type="PROSITE" id="PS52015"/>
    </source>
</evidence>
<dbReference type="SUPFAM" id="SSF74653">
    <property type="entry name" value="TolA/TonB C-terminal domain"/>
    <property type="match status" value="1"/>
</dbReference>
<dbReference type="InterPro" id="IPR037682">
    <property type="entry name" value="TonB_C"/>
</dbReference>